<evidence type="ECO:0000256" key="7">
    <source>
        <dbReference type="SAM" id="Phobius"/>
    </source>
</evidence>
<dbReference type="Gene3D" id="1.20.1560.10">
    <property type="entry name" value="ABC transporter type 1, transmembrane domain"/>
    <property type="match status" value="1"/>
</dbReference>
<dbReference type="GO" id="GO:0005524">
    <property type="term" value="F:ATP binding"/>
    <property type="evidence" value="ECO:0007669"/>
    <property type="project" value="UniProtKB-KW"/>
</dbReference>
<dbReference type="InterPro" id="IPR017871">
    <property type="entry name" value="ABC_transporter-like_CS"/>
</dbReference>
<evidence type="ECO:0000313" key="10">
    <source>
        <dbReference type="EMBL" id="RMI37949.1"/>
    </source>
</evidence>
<dbReference type="InterPro" id="IPR014223">
    <property type="entry name" value="ABC_CydC/D"/>
</dbReference>
<keyword evidence="2 7" id="KW-0812">Transmembrane</keyword>
<dbReference type="PROSITE" id="PS00211">
    <property type="entry name" value="ABC_TRANSPORTER_1"/>
    <property type="match status" value="1"/>
</dbReference>
<feature type="transmembrane region" description="Helical" evidence="7">
    <location>
        <begin position="53"/>
        <end position="78"/>
    </location>
</feature>
<evidence type="ECO:0000256" key="4">
    <source>
        <dbReference type="ARBA" id="ARBA00022840"/>
    </source>
</evidence>
<dbReference type="GO" id="GO:0016887">
    <property type="term" value="F:ATP hydrolysis activity"/>
    <property type="evidence" value="ECO:0007669"/>
    <property type="project" value="InterPro"/>
</dbReference>
<dbReference type="InterPro" id="IPR027417">
    <property type="entry name" value="P-loop_NTPase"/>
</dbReference>
<reference evidence="10 11" key="1">
    <citation type="submission" date="2018-10" db="EMBL/GenBank/DDBJ databases">
        <title>Isolation from soil.</title>
        <authorList>
            <person name="Hu J."/>
        </authorList>
    </citation>
    <scope>NUCLEOTIDE SEQUENCE [LARGE SCALE GENOMIC DNA]</scope>
    <source>
        <strain evidence="10 11">NEAU-Ht49</strain>
    </source>
</reference>
<dbReference type="RefSeq" id="WP_122198631.1">
    <property type="nucleotide sequence ID" value="NZ_RFFG01000095.1"/>
</dbReference>
<gene>
    <name evidence="10" type="primary">cydC</name>
    <name evidence="10" type="ORF">EBO15_34280</name>
</gene>
<keyword evidence="6 7" id="KW-0472">Membrane</keyword>
<dbReference type="PANTHER" id="PTHR24221:SF654">
    <property type="entry name" value="ATP-BINDING CASSETTE SUB-FAMILY B MEMBER 6"/>
    <property type="match status" value="1"/>
</dbReference>
<dbReference type="NCBIfam" id="TIGR02868">
    <property type="entry name" value="CydC"/>
    <property type="match status" value="1"/>
</dbReference>
<evidence type="ECO:0000256" key="1">
    <source>
        <dbReference type="ARBA" id="ARBA00004651"/>
    </source>
</evidence>
<dbReference type="InterPro" id="IPR003593">
    <property type="entry name" value="AAA+_ATPase"/>
</dbReference>
<evidence type="ECO:0000259" key="9">
    <source>
        <dbReference type="PROSITE" id="PS50929"/>
    </source>
</evidence>
<evidence type="ECO:0000259" key="8">
    <source>
        <dbReference type="PROSITE" id="PS50893"/>
    </source>
</evidence>
<dbReference type="Gene3D" id="3.40.50.300">
    <property type="entry name" value="P-loop containing nucleotide triphosphate hydrolases"/>
    <property type="match status" value="1"/>
</dbReference>
<proteinExistence type="predicted"/>
<dbReference type="EMBL" id="RFFG01000095">
    <property type="protein sequence ID" value="RMI37949.1"/>
    <property type="molecule type" value="Genomic_DNA"/>
</dbReference>
<dbReference type="InterPro" id="IPR003439">
    <property type="entry name" value="ABC_transporter-like_ATP-bd"/>
</dbReference>
<dbReference type="Proteomes" id="UP000282674">
    <property type="component" value="Unassembled WGS sequence"/>
</dbReference>
<dbReference type="SUPFAM" id="SSF90123">
    <property type="entry name" value="ABC transporter transmembrane region"/>
    <property type="match status" value="1"/>
</dbReference>
<organism evidence="10 11">
    <name type="scientific">Actinomadura harenae</name>
    <dbReference type="NCBI Taxonomy" id="2483351"/>
    <lineage>
        <taxon>Bacteria</taxon>
        <taxon>Bacillati</taxon>
        <taxon>Actinomycetota</taxon>
        <taxon>Actinomycetes</taxon>
        <taxon>Streptosporangiales</taxon>
        <taxon>Thermomonosporaceae</taxon>
        <taxon>Actinomadura</taxon>
    </lineage>
</organism>
<accession>A0A3M2LKD4</accession>
<name>A0A3M2LKD4_9ACTN</name>
<evidence type="ECO:0000256" key="3">
    <source>
        <dbReference type="ARBA" id="ARBA00022741"/>
    </source>
</evidence>
<comment type="caution">
    <text evidence="10">The sequence shown here is derived from an EMBL/GenBank/DDBJ whole genome shotgun (WGS) entry which is preliminary data.</text>
</comment>
<keyword evidence="3" id="KW-0547">Nucleotide-binding</keyword>
<evidence type="ECO:0000313" key="11">
    <source>
        <dbReference type="Proteomes" id="UP000282674"/>
    </source>
</evidence>
<sequence>ELRAAAARATLTARTAETLDGLPELVAFGALPNRLAALGDADRAVKRAAFRSAWTAGLGSALTVLATGASVLGALALGVPAVRDGRLSPVLLAVIVLTPLAAFEAVAELSQAAQRLLRAREDARRVAAVLSLPDPVTEPAAPAGLPGGPPRLRIDGVTARWPGAASDSLCEPGLQLDLPPGRHIAIMGESGVGKSTLAAVLARFLDYDGSVTLDGVELRDLASDDVRRVIGLGGQDSHVFDTTLAENVRLARPGASDEDVADALRRAGLGPWLDTLPDGLATRVGEHGSAVSGGQRQRIALARSLLADVPVLVLDEPDAHLDDATAVAVLTDLLKAAGDRTVILITHRDAIPGGDPVLRHIDEVVTLEPAA</sequence>
<evidence type="ECO:0000256" key="6">
    <source>
        <dbReference type="ARBA" id="ARBA00023136"/>
    </source>
</evidence>
<feature type="domain" description="ABC transporter" evidence="8">
    <location>
        <begin position="152"/>
        <end position="371"/>
    </location>
</feature>
<feature type="non-terminal residue" evidence="10">
    <location>
        <position position="1"/>
    </location>
</feature>
<feature type="transmembrane region" description="Helical" evidence="7">
    <location>
        <begin position="90"/>
        <end position="110"/>
    </location>
</feature>
<dbReference type="InterPro" id="IPR036640">
    <property type="entry name" value="ABC1_TM_sf"/>
</dbReference>
<dbReference type="GO" id="GO:0140359">
    <property type="term" value="F:ABC-type transporter activity"/>
    <property type="evidence" value="ECO:0007669"/>
    <property type="project" value="InterPro"/>
</dbReference>
<evidence type="ECO:0000256" key="5">
    <source>
        <dbReference type="ARBA" id="ARBA00022989"/>
    </source>
</evidence>
<dbReference type="PROSITE" id="PS50929">
    <property type="entry name" value="ABC_TM1F"/>
    <property type="match status" value="1"/>
</dbReference>
<keyword evidence="11" id="KW-1185">Reference proteome</keyword>
<dbReference type="GO" id="GO:0034040">
    <property type="term" value="F:ATPase-coupled lipid transmembrane transporter activity"/>
    <property type="evidence" value="ECO:0007669"/>
    <property type="project" value="TreeGrafter"/>
</dbReference>
<feature type="domain" description="ABC transmembrane type-1" evidence="9">
    <location>
        <begin position="1"/>
        <end position="118"/>
    </location>
</feature>
<dbReference type="SUPFAM" id="SSF52540">
    <property type="entry name" value="P-loop containing nucleoside triphosphate hydrolases"/>
    <property type="match status" value="1"/>
</dbReference>
<dbReference type="InterPro" id="IPR011527">
    <property type="entry name" value="ABC1_TM_dom"/>
</dbReference>
<dbReference type="Pfam" id="PF00005">
    <property type="entry name" value="ABC_tran"/>
    <property type="match status" value="1"/>
</dbReference>
<evidence type="ECO:0000256" key="2">
    <source>
        <dbReference type="ARBA" id="ARBA00022692"/>
    </source>
</evidence>
<dbReference type="GO" id="GO:0045454">
    <property type="term" value="P:cell redox homeostasis"/>
    <property type="evidence" value="ECO:0007669"/>
    <property type="project" value="InterPro"/>
</dbReference>
<dbReference type="AlphaFoldDB" id="A0A3M2LKD4"/>
<comment type="subcellular location">
    <subcellularLocation>
        <location evidence="1">Cell membrane</location>
        <topology evidence="1">Multi-pass membrane protein</topology>
    </subcellularLocation>
</comment>
<dbReference type="GO" id="GO:0034775">
    <property type="term" value="P:glutathione transmembrane transport"/>
    <property type="evidence" value="ECO:0007669"/>
    <property type="project" value="InterPro"/>
</dbReference>
<dbReference type="OrthoDB" id="9806127at2"/>
<keyword evidence="5 7" id="KW-1133">Transmembrane helix</keyword>
<dbReference type="GO" id="GO:0005886">
    <property type="term" value="C:plasma membrane"/>
    <property type="evidence" value="ECO:0007669"/>
    <property type="project" value="UniProtKB-SubCell"/>
</dbReference>
<dbReference type="InterPro" id="IPR039421">
    <property type="entry name" value="Type_1_exporter"/>
</dbReference>
<dbReference type="PROSITE" id="PS50893">
    <property type="entry name" value="ABC_TRANSPORTER_2"/>
    <property type="match status" value="1"/>
</dbReference>
<protein>
    <submittedName>
        <fullName evidence="10">Thiol reductant ABC exporter subunit CydC</fullName>
    </submittedName>
</protein>
<dbReference type="PANTHER" id="PTHR24221">
    <property type="entry name" value="ATP-BINDING CASSETTE SUB-FAMILY B"/>
    <property type="match status" value="1"/>
</dbReference>
<dbReference type="SMART" id="SM00382">
    <property type="entry name" value="AAA"/>
    <property type="match status" value="1"/>
</dbReference>
<keyword evidence="4" id="KW-0067">ATP-binding</keyword>